<keyword evidence="1" id="KW-0732">Signal</keyword>
<organism evidence="2 3">
    <name type="scientific">Candidatus Rikenella faecigallinarum</name>
    <dbReference type="NCBI Taxonomy" id="2838745"/>
    <lineage>
        <taxon>Bacteria</taxon>
        <taxon>Pseudomonadati</taxon>
        <taxon>Bacteroidota</taxon>
        <taxon>Bacteroidia</taxon>
        <taxon>Bacteroidales</taxon>
        <taxon>Rikenellaceae</taxon>
        <taxon>Rikenella</taxon>
    </lineage>
</organism>
<feature type="signal peptide" evidence="1">
    <location>
        <begin position="1"/>
        <end position="20"/>
    </location>
</feature>
<proteinExistence type="predicted"/>
<evidence type="ECO:0008006" key="4">
    <source>
        <dbReference type="Google" id="ProtNLM"/>
    </source>
</evidence>
<evidence type="ECO:0000256" key="1">
    <source>
        <dbReference type="SAM" id="SignalP"/>
    </source>
</evidence>
<name>A0A9D1TXJ7_9BACT</name>
<evidence type="ECO:0000313" key="3">
    <source>
        <dbReference type="Proteomes" id="UP000823926"/>
    </source>
</evidence>
<dbReference type="AlphaFoldDB" id="A0A9D1TXJ7"/>
<comment type="caution">
    <text evidence="2">The sequence shown here is derived from an EMBL/GenBank/DDBJ whole genome shotgun (WGS) entry which is preliminary data.</text>
</comment>
<evidence type="ECO:0000313" key="2">
    <source>
        <dbReference type="EMBL" id="HIW10548.1"/>
    </source>
</evidence>
<dbReference type="EMBL" id="DXHL01000019">
    <property type="protein sequence ID" value="HIW10548.1"/>
    <property type="molecule type" value="Genomic_DNA"/>
</dbReference>
<dbReference type="Gene3D" id="1.25.40.10">
    <property type="entry name" value="Tetratricopeptide repeat domain"/>
    <property type="match status" value="1"/>
</dbReference>
<dbReference type="Proteomes" id="UP000823926">
    <property type="component" value="Unassembled WGS sequence"/>
</dbReference>
<gene>
    <name evidence="2" type="ORF">H9888_03505</name>
</gene>
<sequence>MKKRICLLLAALALTGSALAQDYKDDPKYGADPASREENVRILNFFSDAYKAKDYALATVYLRQLIANAPQASENMYIRGIDIYKNKAVGAQTKEERRMYVDSILWVFDKRIEAFGEHPQRGEAYLRGEKAKMFLTMMPADRERLFKLFREALDEKHPFEPALAVLYFNSVVESYKLDDVTPEELIETYEQLSQRVENNTSDEAAEAAKALDDLFATSGAANCESVEKIYRPKYEADPENQKLIETIVTLFSRGQCTNDFYVSVLEKYYQINPKAEVAVMLATVFQEKKDFTKALEYLRIGINNETDQAKKINFLLQASTMSSASGSYRDAASFAQQVISLDPNNGVAYLLLGSAYGSGAGSACSAFDSQTAMWLAVDNLAKARQLLAADDAQQEQISLMIANYSANFPKTEETFMRGLNPGDPYTVSCGWISGRTTVRER</sequence>
<dbReference type="SUPFAM" id="SSF81901">
    <property type="entry name" value="HCP-like"/>
    <property type="match status" value="1"/>
</dbReference>
<accession>A0A9D1TXJ7</accession>
<reference evidence="2" key="2">
    <citation type="submission" date="2021-04" db="EMBL/GenBank/DDBJ databases">
        <authorList>
            <person name="Gilroy R."/>
        </authorList>
    </citation>
    <scope>NUCLEOTIDE SEQUENCE</scope>
    <source>
        <strain evidence="2">ChiBcec15-1070</strain>
    </source>
</reference>
<protein>
    <recommendedName>
        <fullName evidence="4">Tetratricopeptide repeat protein</fullName>
    </recommendedName>
</protein>
<feature type="chain" id="PRO_5039337371" description="Tetratricopeptide repeat protein" evidence="1">
    <location>
        <begin position="21"/>
        <end position="441"/>
    </location>
</feature>
<dbReference type="InterPro" id="IPR011990">
    <property type="entry name" value="TPR-like_helical_dom_sf"/>
</dbReference>
<reference evidence="2" key="1">
    <citation type="journal article" date="2021" name="PeerJ">
        <title>Extensive microbial diversity within the chicken gut microbiome revealed by metagenomics and culture.</title>
        <authorList>
            <person name="Gilroy R."/>
            <person name="Ravi A."/>
            <person name="Getino M."/>
            <person name="Pursley I."/>
            <person name="Horton D.L."/>
            <person name="Alikhan N.F."/>
            <person name="Baker D."/>
            <person name="Gharbi K."/>
            <person name="Hall N."/>
            <person name="Watson M."/>
            <person name="Adriaenssens E.M."/>
            <person name="Foster-Nyarko E."/>
            <person name="Jarju S."/>
            <person name="Secka A."/>
            <person name="Antonio M."/>
            <person name="Oren A."/>
            <person name="Chaudhuri R.R."/>
            <person name="La Ragione R."/>
            <person name="Hildebrand F."/>
            <person name="Pallen M.J."/>
        </authorList>
    </citation>
    <scope>NUCLEOTIDE SEQUENCE</scope>
    <source>
        <strain evidence="2">ChiBcec15-1070</strain>
    </source>
</reference>